<organism evidence="1 2">
    <name type="scientific">Fusarium keratoplasticum</name>
    <dbReference type="NCBI Taxonomy" id="1328300"/>
    <lineage>
        <taxon>Eukaryota</taxon>
        <taxon>Fungi</taxon>
        <taxon>Dikarya</taxon>
        <taxon>Ascomycota</taxon>
        <taxon>Pezizomycotina</taxon>
        <taxon>Sordariomycetes</taxon>
        <taxon>Hypocreomycetidae</taxon>
        <taxon>Hypocreales</taxon>
        <taxon>Nectriaceae</taxon>
        <taxon>Fusarium</taxon>
        <taxon>Fusarium solani species complex</taxon>
    </lineage>
</organism>
<dbReference type="EMBL" id="CM046506">
    <property type="protein sequence ID" value="KAI8671817.1"/>
    <property type="molecule type" value="Genomic_DNA"/>
</dbReference>
<sequence length="311" mass="34423">MPTLRQALGFSRGRSLALFILFGGAMSLFSILQLPFIDIDNVFCGKDPWATPGECYWFGRPGINKVAMRLHLATFLPAGALVGWQFVPASRRPHLAKYHRINGYVILGLSALGTVGALIIEKRAMGGPFSARIGTWIIGLSFITAMVMGVVSIKKRQFDQHRAWMLRGWFYAGAIISMRIILIAVAIIVGQRGWLLRPLQCAVIEYLDEFNPDGTKPLYSNCSLYLAGEDPGQEVLVRTNWDFNDLPGMAVALRYGYLFGGWTAFTLHAVGVEIYVSETLLCLRTSRFTNGHSVTANGSQPETEKQITSNN</sequence>
<proteinExistence type="predicted"/>
<name>A0ACC0R3D7_9HYPO</name>
<evidence type="ECO:0000313" key="2">
    <source>
        <dbReference type="Proteomes" id="UP001065298"/>
    </source>
</evidence>
<accession>A0ACC0R3D7</accession>
<evidence type="ECO:0000313" key="1">
    <source>
        <dbReference type="EMBL" id="KAI8671817.1"/>
    </source>
</evidence>
<gene>
    <name evidence="1" type="ORF">NCS57_00658100</name>
</gene>
<protein>
    <submittedName>
        <fullName evidence="1">Uncharacterized protein</fullName>
    </submittedName>
</protein>
<keyword evidence="2" id="KW-1185">Reference proteome</keyword>
<dbReference type="Proteomes" id="UP001065298">
    <property type="component" value="Chromosome 4"/>
</dbReference>
<reference evidence="1" key="1">
    <citation type="submission" date="2022-06" db="EMBL/GenBank/DDBJ databases">
        <title>Fusarium solani species complex genomes reveal bases of compartmentalisation and animal pathogenesis.</title>
        <authorList>
            <person name="Tsai I.J."/>
        </authorList>
    </citation>
    <scope>NUCLEOTIDE SEQUENCE</scope>
    <source>
        <strain evidence="1">Fu6.1</strain>
    </source>
</reference>
<comment type="caution">
    <text evidence="1">The sequence shown here is derived from an EMBL/GenBank/DDBJ whole genome shotgun (WGS) entry which is preliminary data.</text>
</comment>